<dbReference type="CDD" id="cd02440">
    <property type="entry name" value="AdoMet_MTases"/>
    <property type="match status" value="1"/>
</dbReference>
<evidence type="ECO:0000313" key="4">
    <source>
        <dbReference type="EMBL" id="MDA7026870.1"/>
    </source>
</evidence>
<feature type="domain" description="Methyltransferase" evidence="3">
    <location>
        <begin position="40"/>
        <end position="136"/>
    </location>
</feature>
<dbReference type="EMBL" id="JAQKAB010000006">
    <property type="protein sequence ID" value="MDA7026870.1"/>
    <property type="molecule type" value="Genomic_DNA"/>
</dbReference>
<accession>A0ABT4X3K3</accession>
<dbReference type="PANTHER" id="PTHR43861:SF1">
    <property type="entry name" value="TRANS-ACONITATE 2-METHYLTRANSFERASE"/>
    <property type="match status" value="1"/>
</dbReference>
<dbReference type="GO" id="GO:0008168">
    <property type="term" value="F:methyltransferase activity"/>
    <property type="evidence" value="ECO:0007669"/>
    <property type="project" value="UniProtKB-KW"/>
</dbReference>
<name>A0ABT4X3K3_9BACI</name>
<proteinExistence type="predicted"/>
<dbReference type="Gene3D" id="2.20.25.110">
    <property type="entry name" value="S-adenosyl-L-methionine-dependent methyltransferases"/>
    <property type="match status" value="1"/>
</dbReference>
<dbReference type="Gene3D" id="3.40.50.150">
    <property type="entry name" value="Vaccinia Virus protein VP39"/>
    <property type="match status" value="1"/>
</dbReference>
<protein>
    <submittedName>
        <fullName evidence="4">Class I SAM-dependent methyltransferase</fullName>
    </submittedName>
</protein>
<keyword evidence="2" id="KW-0808">Transferase</keyword>
<sequence length="251" mass="29002">MIYEGFSSVYDNLMSDAPYDQWVKWIERTLSTQHNEKLRILDLACGTGEISVRLAEKGYHVTGIDISEDMLTQAQQKAASRQLSIQFFQQDMRNLIGHSEKFDAVVICCDSLNYLKAEKDVLVTFKNVFSLLEDQGLLLFDVHSIYKTDDVFPDSTYADQNEDISVIWQSFQGDLPHSVVHDLTFFVENEGFYNRFDETHEQRTFTIQEYSRLLKVAGFEVLQITADFSDQEPEATSERLFYIAKKPKTIV</sequence>
<dbReference type="InterPro" id="IPR041698">
    <property type="entry name" value="Methyltransf_25"/>
</dbReference>
<keyword evidence="5" id="KW-1185">Reference proteome</keyword>
<dbReference type="Proteomes" id="UP001211894">
    <property type="component" value="Unassembled WGS sequence"/>
</dbReference>
<dbReference type="PANTHER" id="PTHR43861">
    <property type="entry name" value="TRANS-ACONITATE 2-METHYLTRANSFERASE-RELATED"/>
    <property type="match status" value="1"/>
</dbReference>
<keyword evidence="1 4" id="KW-0489">Methyltransferase</keyword>
<dbReference type="InterPro" id="IPR029063">
    <property type="entry name" value="SAM-dependent_MTases_sf"/>
</dbReference>
<evidence type="ECO:0000259" key="3">
    <source>
        <dbReference type="Pfam" id="PF13649"/>
    </source>
</evidence>
<dbReference type="GO" id="GO:0032259">
    <property type="term" value="P:methylation"/>
    <property type="evidence" value="ECO:0007669"/>
    <property type="project" value="UniProtKB-KW"/>
</dbReference>
<dbReference type="Pfam" id="PF13649">
    <property type="entry name" value="Methyltransf_25"/>
    <property type="match status" value="1"/>
</dbReference>
<evidence type="ECO:0000256" key="1">
    <source>
        <dbReference type="ARBA" id="ARBA00022603"/>
    </source>
</evidence>
<dbReference type="RefSeq" id="WP_271340732.1">
    <property type="nucleotide sequence ID" value="NZ_JAQKAB010000006.1"/>
</dbReference>
<evidence type="ECO:0000313" key="5">
    <source>
        <dbReference type="Proteomes" id="UP001211894"/>
    </source>
</evidence>
<organism evidence="4 5">
    <name type="scientific">Bacillus changyiensis</name>
    <dbReference type="NCBI Taxonomy" id="3004103"/>
    <lineage>
        <taxon>Bacteria</taxon>
        <taxon>Bacillati</taxon>
        <taxon>Bacillota</taxon>
        <taxon>Bacilli</taxon>
        <taxon>Bacillales</taxon>
        <taxon>Bacillaceae</taxon>
        <taxon>Bacillus</taxon>
    </lineage>
</organism>
<dbReference type="SUPFAM" id="SSF53335">
    <property type="entry name" value="S-adenosyl-L-methionine-dependent methyltransferases"/>
    <property type="match status" value="1"/>
</dbReference>
<gene>
    <name evidence="4" type="ORF">PJ311_09650</name>
</gene>
<reference evidence="4 5" key="1">
    <citation type="submission" date="2023-01" db="EMBL/GenBank/DDBJ databases">
        <title>Bacillus changyiensis sp. nov., isolated from a coastal deposit.</title>
        <authorList>
            <person name="Xiao G."/>
            <person name="Lai Q."/>
            <person name="Hu Z."/>
            <person name="Shao Z."/>
        </authorList>
    </citation>
    <scope>NUCLEOTIDE SEQUENCE [LARGE SCALE GENOMIC DNA]</scope>
    <source>
        <strain evidence="4 5">CLL-7-23</strain>
    </source>
</reference>
<evidence type="ECO:0000256" key="2">
    <source>
        <dbReference type="ARBA" id="ARBA00022679"/>
    </source>
</evidence>
<comment type="caution">
    <text evidence="4">The sequence shown here is derived from an EMBL/GenBank/DDBJ whole genome shotgun (WGS) entry which is preliminary data.</text>
</comment>